<dbReference type="Pfam" id="PF09983">
    <property type="entry name" value="JetD_C"/>
    <property type="match status" value="1"/>
</dbReference>
<organism evidence="4 5">
    <name type="scientific">Boudabousia tangfeifanii</name>
    <dbReference type="NCBI Taxonomy" id="1912795"/>
    <lineage>
        <taxon>Bacteria</taxon>
        <taxon>Bacillati</taxon>
        <taxon>Actinomycetota</taxon>
        <taxon>Actinomycetes</taxon>
        <taxon>Actinomycetales</taxon>
        <taxon>Actinomycetaceae</taxon>
        <taxon>Boudabousia</taxon>
    </lineage>
</organism>
<keyword evidence="5" id="KW-1185">Reference proteome</keyword>
<accession>A0A1D9MLY8</accession>
<dbReference type="KEGG" id="avu:BK816_08515"/>
<dbReference type="STRING" id="1912795.BK816_08515"/>
<sequence>MSEKRTARASHTRASAAQAVRAQTETDKVRNEQAGRKQLGGKYLKSPRDLRNKAKGVFVRRWRDWALDIALDTVTDSPTDSPKHATLNVSDTSQFGVVLDFPLGTVTESFVLEHFETVQKWVQSWVEFEDTSPQSIELVWRQVSWPSAGRQMIPARVLVSFEGLLWLANMKGRWERNLALAKRFASLQEFTTRPVQTDRATASDESEASPTPNTEVASDPSTTAAPRPESTLSASDSVPGFTVDLWRKDLLYVLSKLADFDDSTVNRLFLAARWLLEHPGVDRYPRQLPIAGVDSKFVEKHQVLLSRLLQPLTGRRDLGFRKFDALLWVRVLDPDLGVGPEKCLLSFRAPLIELNALFEPGQVKSIVFVENKESFLALEGLPGTVALFGEGYDVPNFAGLEWALAAERQLYWGDMDVDGFKILALCRQYFPRVQSVLMDRETFNSFSFLAVEDPNVSASQHNTCPPLLTKDEAEVRNHLKSSGQRLEQERIAWNYAFARVKQVLNNS</sequence>
<proteinExistence type="predicted"/>
<dbReference type="AlphaFoldDB" id="A0A1D9MLY8"/>
<gene>
    <name evidence="4" type="ORF">BK816_08515</name>
</gene>
<feature type="region of interest" description="Disordered" evidence="1">
    <location>
        <begin position="195"/>
        <end position="236"/>
    </location>
</feature>
<dbReference type="InterPro" id="IPR024537">
    <property type="entry name" value="DUF3322"/>
</dbReference>
<dbReference type="InterPro" id="IPR024534">
    <property type="entry name" value="JetD_C"/>
</dbReference>
<evidence type="ECO:0000313" key="4">
    <source>
        <dbReference type="EMBL" id="AOZ73314.1"/>
    </source>
</evidence>
<dbReference type="Pfam" id="PF11795">
    <property type="entry name" value="DUF3322"/>
    <property type="match status" value="2"/>
</dbReference>
<evidence type="ECO:0000256" key="1">
    <source>
        <dbReference type="SAM" id="MobiDB-lite"/>
    </source>
</evidence>
<feature type="compositionally biased region" description="Basic and acidic residues" evidence="1">
    <location>
        <begin position="24"/>
        <end position="35"/>
    </location>
</feature>
<feature type="domain" description="DUF3322" evidence="3">
    <location>
        <begin position="251"/>
        <end position="309"/>
    </location>
</feature>
<dbReference type="EMBL" id="CP017812">
    <property type="protein sequence ID" value="AOZ73314.1"/>
    <property type="molecule type" value="Genomic_DNA"/>
</dbReference>
<name>A0A1D9MLY8_9ACTO</name>
<feature type="compositionally biased region" description="Polar residues" evidence="1">
    <location>
        <begin position="208"/>
        <end position="236"/>
    </location>
</feature>
<feature type="region of interest" description="Disordered" evidence="1">
    <location>
        <begin position="1"/>
        <end position="43"/>
    </location>
</feature>
<feature type="domain" description="Wadjet protein JetD C-terminal" evidence="2">
    <location>
        <begin position="320"/>
        <end position="496"/>
    </location>
</feature>
<evidence type="ECO:0000313" key="5">
    <source>
        <dbReference type="Proteomes" id="UP000176288"/>
    </source>
</evidence>
<evidence type="ECO:0000259" key="2">
    <source>
        <dbReference type="Pfam" id="PF09983"/>
    </source>
</evidence>
<feature type="domain" description="DUF3322" evidence="3">
    <location>
        <begin position="98"/>
        <end position="204"/>
    </location>
</feature>
<protein>
    <recommendedName>
        <fullName evidence="6">Wadjet protein JetD C-terminal domain-containing protein</fullName>
    </recommendedName>
</protein>
<evidence type="ECO:0000259" key="3">
    <source>
        <dbReference type="Pfam" id="PF11795"/>
    </source>
</evidence>
<dbReference type="RefSeq" id="WP_071164777.1">
    <property type="nucleotide sequence ID" value="NZ_CP017812.1"/>
</dbReference>
<dbReference type="Proteomes" id="UP000176288">
    <property type="component" value="Chromosome"/>
</dbReference>
<reference evidence="4 5" key="1">
    <citation type="submission" date="2016-10" db="EMBL/GenBank/DDBJ databases">
        <title>Actinomyces aegypiusis sp. nov., isolated from the Aegypius monachus in Qinghai Tibet Plateau China.</title>
        <authorList>
            <person name="Wang Y."/>
        </authorList>
    </citation>
    <scope>NUCLEOTIDE SEQUENCE [LARGE SCALE GENOMIC DNA]</scope>
    <source>
        <strain evidence="4 5">VUL4_3</strain>
    </source>
</reference>
<evidence type="ECO:0008006" key="6">
    <source>
        <dbReference type="Google" id="ProtNLM"/>
    </source>
</evidence>
<dbReference type="OrthoDB" id="322908at2"/>